<dbReference type="CDD" id="cd02230">
    <property type="entry name" value="cupin_HP0902-like"/>
    <property type="match status" value="1"/>
</dbReference>
<dbReference type="PANTHER" id="PTHR37694">
    <property type="entry name" value="SLR8022 PROTEIN"/>
    <property type="match status" value="1"/>
</dbReference>
<dbReference type="Pfam" id="PF07883">
    <property type="entry name" value="Cupin_2"/>
    <property type="match status" value="1"/>
</dbReference>
<proteinExistence type="predicted"/>
<feature type="domain" description="Cupin type-2" evidence="1">
    <location>
        <begin position="48"/>
        <end position="106"/>
    </location>
</feature>
<dbReference type="InterPro" id="IPR014710">
    <property type="entry name" value="RmlC-like_jellyroll"/>
</dbReference>
<dbReference type="SUPFAM" id="SSF51182">
    <property type="entry name" value="RmlC-like cupins"/>
    <property type="match status" value="1"/>
</dbReference>
<evidence type="ECO:0000259" key="1">
    <source>
        <dbReference type="Pfam" id="PF07883"/>
    </source>
</evidence>
<dbReference type="Gene3D" id="2.60.120.10">
    <property type="entry name" value="Jelly Rolls"/>
    <property type="match status" value="1"/>
</dbReference>
<dbReference type="AlphaFoldDB" id="A0A0F9N6Y6"/>
<gene>
    <name evidence="2" type="ORF">LCGC14_1298480</name>
</gene>
<dbReference type="InterPro" id="IPR013096">
    <property type="entry name" value="Cupin_2"/>
</dbReference>
<organism evidence="2">
    <name type="scientific">marine sediment metagenome</name>
    <dbReference type="NCBI Taxonomy" id="412755"/>
    <lineage>
        <taxon>unclassified sequences</taxon>
        <taxon>metagenomes</taxon>
        <taxon>ecological metagenomes</taxon>
    </lineage>
</organism>
<dbReference type="InterPro" id="IPR011051">
    <property type="entry name" value="RmlC_Cupin_sf"/>
</dbReference>
<dbReference type="PANTHER" id="PTHR37694:SF1">
    <property type="entry name" value="SLR8022 PROTEIN"/>
    <property type="match status" value="1"/>
</dbReference>
<name>A0A0F9N6Y6_9ZZZZ</name>
<evidence type="ECO:0000313" key="2">
    <source>
        <dbReference type="EMBL" id="KKM84500.1"/>
    </source>
</evidence>
<reference evidence="2" key="1">
    <citation type="journal article" date="2015" name="Nature">
        <title>Complex archaea that bridge the gap between prokaryotes and eukaryotes.</title>
        <authorList>
            <person name="Spang A."/>
            <person name="Saw J.H."/>
            <person name="Jorgensen S.L."/>
            <person name="Zaremba-Niedzwiedzka K."/>
            <person name="Martijn J."/>
            <person name="Lind A.E."/>
            <person name="van Eijk R."/>
            <person name="Schleper C."/>
            <person name="Guy L."/>
            <person name="Ettema T.J."/>
        </authorList>
    </citation>
    <scope>NUCLEOTIDE SEQUENCE</scope>
</reference>
<protein>
    <recommendedName>
        <fullName evidence="1">Cupin type-2 domain-containing protein</fullName>
    </recommendedName>
</protein>
<dbReference type="EMBL" id="LAZR01007557">
    <property type="protein sequence ID" value="KKM84500.1"/>
    <property type="molecule type" value="Genomic_DNA"/>
</dbReference>
<comment type="caution">
    <text evidence="2">The sequence shown here is derived from an EMBL/GenBank/DDBJ whole genome shotgun (WGS) entry which is preliminary data.</text>
</comment>
<accession>A0A0F9N6Y6</accession>
<sequence>MSEISIKKEIFNLESIIAYQEDSIVSRTLVNKEVGTVTLFSFDIDQGLSEHTAPYDALAYLIDGDAEITISSVKYILTRGQMIIMPANEPHALKALKKFKMMLIMIKS</sequence>